<dbReference type="Proteomes" id="UP000265520">
    <property type="component" value="Unassembled WGS sequence"/>
</dbReference>
<sequence>IWKLKVPPKVKNLVWRMCRGCLPTRVRLQDKGVWRMAGLWDEEQAAVTSTNSAIDAIFSLLHDLSSELNQRMAAILWSVWKHRNLKLWQNESELCAQVVDRAKSLIDDWKKANTPSVNIGQQQRRETQRDSGHARQEVDMQLRWQKPMPGMTMVPLFSPKL</sequence>
<protein>
    <submittedName>
        <fullName evidence="2">Polynucleotidyl transferase ribonuclease H fold</fullName>
    </submittedName>
</protein>
<evidence type="ECO:0000313" key="3">
    <source>
        <dbReference type="Proteomes" id="UP000265520"/>
    </source>
</evidence>
<keyword evidence="3" id="KW-1185">Reference proteome</keyword>
<proteinExistence type="predicted"/>
<feature type="non-terminal residue" evidence="2">
    <location>
        <position position="1"/>
    </location>
</feature>
<accession>A0A392NY51</accession>
<name>A0A392NY51_9FABA</name>
<feature type="region of interest" description="Disordered" evidence="1">
    <location>
        <begin position="116"/>
        <end position="135"/>
    </location>
</feature>
<comment type="caution">
    <text evidence="2">The sequence shown here is derived from an EMBL/GenBank/DDBJ whole genome shotgun (WGS) entry which is preliminary data.</text>
</comment>
<evidence type="ECO:0000313" key="2">
    <source>
        <dbReference type="EMBL" id="MCI04392.1"/>
    </source>
</evidence>
<dbReference type="GO" id="GO:0016740">
    <property type="term" value="F:transferase activity"/>
    <property type="evidence" value="ECO:0007669"/>
    <property type="project" value="UniProtKB-KW"/>
</dbReference>
<reference evidence="2 3" key="1">
    <citation type="journal article" date="2018" name="Front. Plant Sci.">
        <title>Red Clover (Trifolium pratense) and Zigzag Clover (T. medium) - A Picture of Genomic Similarities and Differences.</title>
        <authorList>
            <person name="Dluhosova J."/>
            <person name="Istvanek J."/>
            <person name="Nedelnik J."/>
            <person name="Repkova J."/>
        </authorList>
    </citation>
    <scope>NUCLEOTIDE SEQUENCE [LARGE SCALE GENOMIC DNA]</scope>
    <source>
        <strain evidence="3">cv. 10/8</strain>
        <tissue evidence="2">Leaf</tissue>
    </source>
</reference>
<dbReference type="AlphaFoldDB" id="A0A392NY51"/>
<evidence type="ECO:0000256" key="1">
    <source>
        <dbReference type="SAM" id="MobiDB-lite"/>
    </source>
</evidence>
<keyword evidence="2" id="KW-0808">Transferase</keyword>
<dbReference type="EMBL" id="LXQA010055249">
    <property type="protein sequence ID" value="MCI04392.1"/>
    <property type="molecule type" value="Genomic_DNA"/>
</dbReference>
<feature type="compositionally biased region" description="Basic and acidic residues" evidence="1">
    <location>
        <begin position="123"/>
        <end position="135"/>
    </location>
</feature>
<organism evidence="2 3">
    <name type="scientific">Trifolium medium</name>
    <dbReference type="NCBI Taxonomy" id="97028"/>
    <lineage>
        <taxon>Eukaryota</taxon>
        <taxon>Viridiplantae</taxon>
        <taxon>Streptophyta</taxon>
        <taxon>Embryophyta</taxon>
        <taxon>Tracheophyta</taxon>
        <taxon>Spermatophyta</taxon>
        <taxon>Magnoliopsida</taxon>
        <taxon>eudicotyledons</taxon>
        <taxon>Gunneridae</taxon>
        <taxon>Pentapetalae</taxon>
        <taxon>rosids</taxon>
        <taxon>fabids</taxon>
        <taxon>Fabales</taxon>
        <taxon>Fabaceae</taxon>
        <taxon>Papilionoideae</taxon>
        <taxon>50 kb inversion clade</taxon>
        <taxon>NPAAA clade</taxon>
        <taxon>Hologalegina</taxon>
        <taxon>IRL clade</taxon>
        <taxon>Trifolieae</taxon>
        <taxon>Trifolium</taxon>
    </lineage>
</organism>